<dbReference type="Proteomes" id="UP000535501">
    <property type="component" value="Unassembled WGS sequence"/>
</dbReference>
<dbReference type="PANTHER" id="PTHR42831">
    <property type="entry name" value="FE-S PROTEIN MATURATION AUXILIARY FACTOR YITW"/>
    <property type="match status" value="1"/>
</dbReference>
<evidence type="ECO:0000313" key="2">
    <source>
        <dbReference type="EMBL" id="MBB6180275.1"/>
    </source>
</evidence>
<keyword evidence="3" id="KW-1185">Reference proteome</keyword>
<dbReference type="Pfam" id="PF01883">
    <property type="entry name" value="FeS_assembly_P"/>
    <property type="match status" value="1"/>
</dbReference>
<dbReference type="AlphaFoldDB" id="A0A7X0DD34"/>
<protein>
    <submittedName>
        <fullName evidence="2">Metal-sulfur cluster biosynthetic enzyme</fullName>
    </submittedName>
</protein>
<organism evidence="2 3">
    <name type="scientific">Pseudorhizobium flavum</name>
    <dbReference type="NCBI Taxonomy" id="1335061"/>
    <lineage>
        <taxon>Bacteria</taxon>
        <taxon>Pseudomonadati</taxon>
        <taxon>Pseudomonadota</taxon>
        <taxon>Alphaproteobacteria</taxon>
        <taxon>Hyphomicrobiales</taxon>
        <taxon>Rhizobiaceae</taxon>
        <taxon>Rhizobium/Agrobacterium group</taxon>
        <taxon>Pseudorhizobium</taxon>
    </lineage>
</organism>
<gene>
    <name evidence="2" type="ORF">HNQ75_002250</name>
</gene>
<dbReference type="InterPro" id="IPR052339">
    <property type="entry name" value="Fe-S_Maturation_MIP18"/>
</dbReference>
<evidence type="ECO:0000259" key="1">
    <source>
        <dbReference type="Pfam" id="PF01883"/>
    </source>
</evidence>
<accession>A0A7X0DD34</accession>
<dbReference type="SUPFAM" id="SSF117916">
    <property type="entry name" value="Fe-S cluster assembly (FSCA) domain-like"/>
    <property type="match status" value="1"/>
</dbReference>
<name>A0A7X0DD34_9HYPH</name>
<dbReference type="Gene3D" id="3.30.300.130">
    <property type="entry name" value="Fe-S cluster assembly (FSCA)"/>
    <property type="match status" value="1"/>
</dbReference>
<evidence type="ECO:0000313" key="3">
    <source>
        <dbReference type="Proteomes" id="UP000535501"/>
    </source>
</evidence>
<dbReference type="PANTHER" id="PTHR42831:SF1">
    <property type="entry name" value="FE-S PROTEIN MATURATION AUXILIARY FACTOR YITW"/>
    <property type="match status" value="1"/>
</dbReference>
<dbReference type="EMBL" id="JACHEJ010000004">
    <property type="protein sequence ID" value="MBB6180275.1"/>
    <property type="molecule type" value="Genomic_DNA"/>
</dbReference>
<comment type="caution">
    <text evidence="2">The sequence shown here is derived from an EMBL/GenBank/DDBJ whole genome shotgun (WGS) entry which is preliminary data.</text>
</comment>
<reference evidence="2 3" key="1">
    <citation type="submission" date="2020-08" db="EMBL/GenBank/DDBJ databases">
        <title>Genomic Encyclopedia of Type Strains, Phase IV (KMG-IV): sequencing the most valuable type-strain genomes for metagenomic binning, comparative biology and taxonomic classification.</title>
        <authorList>
            <person name="Goeker M."/>
        </authorList>
    </citation>
    <scope>NUCLEOTIDE SEQUENCE [LARGE SCALE GENOMIC DNA]</scope>
    <source>
        <strain evidence="2 3">DSM 102134</strain>
    </source>
</reference>
<sequence length="97" mass="10454">MRSNHQNDLTARVREALTAVIDPELGKNVVALGLIYGIEASDAGTVRITMTTTTQGCPASAFLVDAVRYATRSVDGVLEADVRLTHEPRWDPGMMAP</sequence>
<feature type="domain" description="MIP18 family-like" evidence="1">
    <location>
        <begin position="11"/>
        <end position="82"/>
    </location>
</feature>
<dbReference type="InterPro" id="IPR002744">
    <property type="entry name" value="MIP18-like"/>
</dbReference>
<proteinExistence type="predicted"/>
<dbReference type="RefSeq" id="WP_077546989.1">
    <property type="nucleotide sequence ID" value="NZ_JACHEJ010000004.1"/>
</dbReference>
<dbReference type="InterPro" id="IPR034904">
    <property type="entry name" value="FSCA_dom_sf"/>
</dbReference>